<dbReference type="InterPro" id="IPR005467">
    <property type="entry name" value="His_kinase_dom"/>
</dbReference>
<dbReference type="Gene3D" id="3.30.450.20">
    <property type="entry name" value="PAS domain"/>
    <property type="match status" value="1"/>
</dbReference>
<keyword evidence="4" id="KW-0597">Phosphoprotein</keyword>
<dbReference type="PROSITE" id="PS50113">
    <property type="entry name" value="PAC"/>
    <property type="match status" value="1"/>
</dbReference>
<dbReference type="InterPro" id="IPR012827">
    <property type="entry name" value="Hemerythrin_metal-bd"/>
</dbReference>
<keyword evidence="11" id="KW-0547">Nucleotide-binding</keyword>
<keyword evidence="7" id="KW-0175">Coiled coil</keyword>
<dbReference type="InterPro" id="IPR003661">
    <property type="entry name" value="HisK_dim/P_dom"/>
</dbReference>
<dbReference type="Gene3D" id="1.10.287.130">
    <property type="match status" value="1"/>
</dbReference>
<feature type="domain" description="PAS" evidence="9">
    <location>
        <begin position="236"/>
        <end position="308"/>
    </location>
</feature>
<keyword evidence="12" id="KW-1185">Reference proteome</keyword>
<dbReference type="InterPro" id="IPR000700">
    <property type="entry name" value="PAS-assoc_C"/>
</dbReference>
<evidence type="ECO:0000313" key="11">
    <source>
        <dbReference type="EMBL" id="MCG2579185.1"/>
    </source>
</evidence>
<evidence type="ECO:0000256" key="2">
    <source>
        <dbReference type="ARBA" id="ARBA00010587"/>
    </source>
</evidence>
<organism evidence="11 12">
    <name type="scientific">Dechloromonas hankyongensis</name>
    <dbReference type="NCBI Taxonomy" id="2908002"/>
    <lineage>
        <taxon>Bacteria</taxon>
        <taxon>Pseudomonadati</taxon>
        <taxon>Pseudomonadota</taxon>
        <taxon>Betaproteobacteria</taxon>
        <taxon>Rhodocyclales</taxon>
        <taxon>Azonexaceae</taxon>
        <taxon>Dechloromonas</taxon>
    </lineage>
</organism>
<dbReference type="GO" id="GO:0005524">
    <property type="term" value="F:ATP binding"/>
    <property type="evidence" value="ECO:0007669"/>
    <property type="project" value="UniProtKB-KW"/>
</dbReference>
<evidence type="ECO:0000256" key="5">
    <source>
        <dbReference type="ARBA" id="ARBA00022723"/>
    </source>
</evidence>
<feature type="coiled-coil region" evidence="7">
    <location>
        <begin position="395"/>
        <end position="429"/>
    </location>
</feature>
<name>A0ABS9K7W1_9RHOO</name>
<dbReference type="NCBIfam" id="TIGR02481">
    <property type="entry name" value="hemeryth_dom"/>
    <property type="match status" value="1"/>
</dbReference>
<feature type="domain" description="PAC" evidence="10">
    <location>
        <begin position="327"/>
        <end position="379"/>
    </location>
</feature>
<proteinExistence type="inferred from homology"/>
<dbReference type="PROSITE" id="PS50112">
    <property type="entry name" value="PAS"/>
    <property type="match status" value="1"/>
</dbReference>
<dbReference type="RefSeq" id="WP_275712651.1">
    <property type="nucleotide sequence ID" value="NZ_JAKLTN010000010.1"/>
</dbReference>
<evidence type="ECO:0000256" key="3">
    <source>
        <dbReference type="ARBA" id="ARBA00012438"/>
    </source>
</evidence>
<dbReference type="Pfam" id="PF08448">
    <property type="entry name" value="PAS_4"/>
    <property type="match status" value="1"/>
</dbReference>
<dbReference type="InterPro" id="IPR036890">
    <property type="entry name" value="HATPase_C_sf"/>
</dbReference>
<dbReference type="NCBIfam" id="TIGR00229">
    <property type="entry name" value="sensory_box"/>
    <property type="match status" value="1"/>
</dbReference>
<dbReference type="Gene3D" id="3.30.565.10">
    <property type="entry name" value="Histidine kinase-like ATPase, C-terminal domain"/>
    <property type="match status" value="1"/>
</dbReference>
<keyword evidence="11" id="KW-0067">ATP-binding</keyword>
<accession>A0ABS9K7W1</accession>
<dbReference type="Pfam" id="PF02518">
    <property type="entry name" value="HATPase_c"/>
    <property type="match status" value="1"/>
</dbReference>
<feature type="domain" description="Histidine kinase" evidence="8">
    <location>
        <begin position="438"/>
        <end position="678"/>
    </location>
</feature>
<comment type="similarity">
    <text evidence="2">Belongs to the hemerythrin family.</text>
</comment>
<reference evidence="11" key="1">
    <citation type="submission" date="2022-01" db="EMBL/GenBank/DDBJ databases">
        <authorList>
            <person name="Jo J.-H."/>
            <person name="Im W.-T."/>
        </authorList>
    </citation>
    <scope>NUCLEOTIDE SEQUENCE</scope>
    <source>
        <strain evidence="11">XY25</strain>
    </source>
</reference>
<dbReference type="SUPFAM" id="SSF47188">
    <property type="entry name" value="Hemerythrin-like"/>
    <property type="match status" value="1"/>
</dbReference>
<dbReference type="SMART" id="SM00387">
    <property type="entry name" value="HATPase_c"/>
    <property type="match status" value="1"/>
</dbReference>
<dbReference type="EMBL" id="JAKLTN010000010">
    <property type="protein sequence ID" value="MCG2579185.1"/>
    <property type="molecule type" value="Genomic_DNA"/>
</dbReference>
<dbReference type="EC" id="2.7.13.3" evidence="3"/>
<dbReference type="Gene3D" id="1.20.120.50">
    <property type="entry name" value="Hemerythrin-like"/>
    <property type="match status" value="1"/>
</dbReference>
<dbReference type="SUPFAM" id="SSF55874">
    <property type="entry name" value="ATPase domain of HSP90 chaperone/DNA topoisomerase II/histidine kinase"/>
    <property type="match status" value="1"/>
</dbReference>
<evidence type="ECO:0000256" key="7">
    <source>
        <dbReference type="SAM" id="Coils"/>
    </source>
</evidence>
<comment type="caution">
    <text evidence="11">The sequence shown here is derived from an EMBL/GenBank/DDBJ whole genome shotgun (WGS) entry which is preliminary data.</text>
</comment>
<dbReference type="Proteomes" id="UP001165384">
    <property type="component" value="Unassembled WGS sequence"/>
</dbReference>
<dbReference type="InterPro" id="IPR012312">
    <property type="entry name" value="Hemerythrin-like"/>
</dbReference>
<comment type="catalytic activity">
    <reaction evidence="1">
        <text>ATP + protein L-histidine = ADP + protein N-phospho-L-histidine.</text>
        <dbReference type="EC" id="2.7.13.3"/>
    </reaction>
</comment>
<dbReference type="SUPFAM" id="SSF55785">
    <property type="entry name" value="PYP-like sensor domain (PAS domain)"/>
    <property type="match status" value="1"/>
</dbReference>
<evidence type="ECO:0000256" key="6">
    <source>
        <dbReference type="ARBA" id="ARBA00023004"/>
    </source>
</evidence>
<dbReference type="PRINTS" id="PR00344">
    <property type="entry name" value="BCTRLSENSOR"/>
</dbReference>
<keyword evidence="6" id="KW-0408">Iron</keyword>
<evidence type="ECO:0000256" key="4">
    <source>
        <dbReference type="ARBA" id="ARBA00022553"/>
    </source>
</evidence>
<dbReference type="InterPro" id="IPR035938">
    <property type="entry name" value="Hemerythrin-like_sf"/>
</dbReference>
<dbReference type="InterPro" id="IPR036097">
    <property type="entry name" value="HisK_dim/P_sf"/>
</dbReference>
<dbReference type="SUPFAM" id="SSF47384">
    <property type="entry name" value="Homodimeric domain of signal transducing histidine kinase"/>
    <property type="match status" value="1"/>
</dbReference>
<sequence>MDAFVWNERYMTGEALVDDEHQELVRIINWVIEHQSLSTESTDIERVLTELANYAVMHFGHEEELMIREGCDKRFVQAHVEVHREFARQVGKMLEFKGSHADVEYLLRFLSSWLAHHILGIDQAMARQVQQIRAGKTAEEAFAAEQAIPRDPNTASLLDAMNALFRMVASRNEALEAANSGLEAQVVARTQAMAETNNQLLIEQGRLRLAMRQVEITQKKLLESEQHRAELTKRNMEQLLSQIIDGDPVPTFVIDSEHRVTHWNKACAVVSGIPSSEMVGTSQHWRAFYTKSRPVMADLIVNGSLEAQYEEYYKDHFRRSSLIEGAFEGEAYFSHLSSGGLWLAFTAAPLRDADGKLIGAIETLQDVTERRRAELSLREHQNHLESLVASRTAQLAEANTELERDRHELEVLLSKVEEAQQQLLQSEKMAAIGQLAAGVAHEINNPVGYVNSNLGTLKTYIERLLAVVAAYESVEAGGSRDELEAARRDADIEFLREDLPTLIAESRDGLGRVTKIVQDLKDFSRIDQAEHQSADLNAALESTLNVVWNELKYKAEVVRELGDIPEVQCVPAQINQVFMNLLVNAAQAIPTMGRITIRSGLEHEHVWFEVADTGTGIPEHVRKRIFEPFFTTKPVGKGTGLGLSISYDIIVKKHGGRFDVTSEPGKGTCFRIWLPLVRPAATA</sequence>
<evidence type="ECO:0000256" key="1">
    <source>
        <dbReference type="ARBA" id="ARBA00000085"/>
    </source>
</evidence>
<dbReference type="InterPro" id="IPR013656">
    <property type="entry name" value="PAS_4"/>
</dbReference>
<dbReference type="InterPro" id="IPR035965">
    <property type="entry name" value="PAS-like_dom_sf"/>
</dbReference>
<dbReference type="CDD" id="cd12107">
    <property type="entry name" value="Hemerythrin"/>
    <property type="match status" value="1"/>
</dbReference>
<evidence type="ECO:0000259" key="9">
    <source>
        <dbReference type="PROSITE" id="PS50112"/>
    </source>
</evidence>
<dbReference type="InterPro" id="IPR003594">
    <property type="entry name" value="HATPase_dom"/>
</dbReference>
<evidence type="ECO:0000259" key="10">
    <source>
        <dbReference type="PROSITE" id="PS50113"/>
    </source>
</evidence>
<dbReference type="CDD" id="cd00082">
    <property type="entry name" value="HisKA"/>
    <property type="match status" value="1"/>
</dbReference>
<dbReference type="Pfam" id="PF01814">
    <property type="entry name" value="Hemerythrin"/>
    <property type="match status" value="1"/>
</dbReference>
<evidence type="ECO:0000259" key="8">
    <source>
        <dbReference type="PROSITE" id="PS50109"/>
    </source>
</evidence>
<dbReference type="InterPro" id="IPR004358">
    <property type="entry name" value="Sig_transdc_His_kin-like_C"/>
</dbReference>
<dbReference type="PROSITE" id="PS50109">
    <property type="entry name" value="HIS_KIN"/>
    <property type="match status" value="1"/>
</dbReference>
<protein>
    <recommendedName>
        <fullName evidence="3">histidine kinase</fullName>
        <ecNumber evidence="3">2.7.13.3</ecNumber>
    </recommendedName>
</protein>
<evidence type="ECO:0000313" key="12">
    <source>
        <dbReference type="Proteomes" id="UP001165384"/>
    </source>
</evidence>
<dbReference type="PANTHER" id="PTHR43065">
    <property type="entry name" value="SENSOR HISTIDINE KINASE"/>
    <property type="match status" value="1"/>
</dbReference>
<gene>
    <name evidence="11" type="ORF">LZ012_19520</name>
</gene>
<dbReference type="CDD" id="cd00130">
    <property type="entry name" value="PAS"/>
    <property type="match status" value="1"/>
</dbReference>
<dbReference type="InterPro" id="IPR000014">
    <property type="entry name" value="PAS"/>
</dbReference>
<keyword evidence="5" id="KW-0479">Metal-binding</keyword>
<dbReference type="PANTHER" id="PTHR43065:SF50">
    <property type="entry name" value="HISTIDINE KINASE"/>
    <property type="match status" value="1"/>
</dbReference>